<evidence type="ECO:0000259" key="1">
    <source>
        <dbReference type="Pfam" id="PF09936"/>
    </source>
</evidence>
<dbReference type="SUPFAM" id="SSF75217">
    <property type="entry name" value="alpha/beta knot"/>
    <property type="match status" value="1"/>
</dbReference>
<evidence type="ECO:0000313" key="3">
    <source>
        <dbReference type="Proteomes" id="UP000064967"/>
    </source>
</evidence>
<gene>
    <name evidence="2" type="ORF">AKJ09_08765</name>
</gene>
<dbReference type="Gene3D" id="3.40.1280.10">
    <property type="match status" value="1"/>
</dbReference>
<proteinExistence type="predicted"/>
<dbReference type="Pfam" id="PF09936">
    <property type="entry name" value="Methyltrn_RNA_4"/>
    <property type="match status" value="1"/>
</dbReference>
<dbReference type="InterPro" id="IPR019230">
    <property type="entry name" value="RNA_MeTrfase_C_dom"/>
</dbReference>
<reference evidence="2 3" key="1">
    <citation type="submission" date="2015-08" db="EMBL/GenBank/DDBJ databases">
        <authorList>
            <person name="Babu N.S."/>
            <person name="Beckwith C.J."/>
            <person name="Beseler K.G."/>
            <person name="Brison A."/>
            <person name="Carone J.V."/>
            <person name="Caskin T.P."/>
            <person name="Diamond M."/>
            <person name="Durham M.E."/>
            <person name="Foxe J.M."/>
            <person name="Go M."/>
            <person name="Henderson B.A."/>
            <person name="Jones I.B."/>
            <person name="McGettigan J.A."/>
            <person name="Micheletti S.J."/>
            <person name="Nasrallah M.E."/>
            <person name="Ortiz D."/>
            <person name="Piller C.R."/>
            <person name="Privatt S.R."/>
            <person name="Schneider S.L."/>
            <person name="Sharp S."/>
            <person name="Smith T.C."/>
            <person name="Stanton J.D."/>
            <person name="Ullery H.E."/>
            <person name="Wilson R.J."/>
            <person name="Serrano M.G."/>
            <person name="Buck G."/>
            <person name="Lee V."/>
            <person name="Wang Y."/>
            <person name="Carvalho R."/>
            <person name="Voegtly L."/>
            <person name="Shi R."/>
            <person name="Duckworth R."/>
            <person name="Johnson A."/>
            <person name="Loviza R."/>
            <person name="Walstead R."/>
            <person name="Shah Z."/>
            <person name="Kiflezghi M."/>
            <person name="Wade K."/>
            <person name="Ball S.L."/>
            <person name="Bradley K.W."/>
            <person name="Asai D.J."/>
            <person name="Bowman C.A."/>
            <person name="Russell D.A."/>
            <person name="Pope W.H."/>
            <person name="Jacobs-Sera D."/>
            <person name="Hendrix R.W."/>
            <person name="Hatfull G.F."/>
        </authorList>
    </citation>
    <scope>NUCLEOTIDE SEQUENCE [LARGE SCALE GENOMIC DNA]</scope>
    <source>
        <strain evidence="2 3">DSM 27648</strain>
    </source>
</reference>
<dbReference type="EMBL" id="CP012333">
    <property type="protein sequence ID" value="AKV02102.1"/>
    <property type="molecule type" value="Genomic_DNA"/>
</dbReference>
<accession>A0A0K1Q8U7</accession>
<protein>
    <recommendedName>
        <fullName evidence="1">tRNA (guanine-N(1)-)-methyltransferase C-terminal domain-containing protein</fullName>
    </recommendedName>
</protein>
<dbReference type="CDD" id="cd18085">
    <property type="entry name" value="TM1570-like"/>
    <property type="match status" value="1"/>
</dbReference>
<dbReference type="KEGG" id="llu:AKJ09_08765"/>
<dbReference type="OrthoDB" id="9794931at2"/>
<dbReference type="AlphaFoldDB" id="A0A0K1Q8U7"/>
<keyword evidence="3" id="KW-1185">Reference proteome</keyword>
<dbReference type="Proteomes" id="UP000064967">
    <property type="component" value="Chromosome"/>
</dbReference>
<dbReference type="InterPro" id="IPR029028">
    <property type="entry name" value="Alpha/beta_knot_MTases"/>
</dbReference>
<evidence type="ECO:0000313" key="2">
    <source>
        <dbReference type="EMBL" id="AKV02102.1"/>
    </source>
</evidence>
<dbReference type="InterPro" id="IPR029026">
    <property type="entry name" value="tRNA_m1G_MTases_N"/>
</dbReference>
<dbReference type="STRING" id="1391654.AKJ09_08765"/>
<feature type="domain" description="tRNA (guanine-N(1)-)-methyltransferase C-terminal" evidence="1">
    <location>
        <begin position="8"/>
        <end position="186"/>
    </location>
</feature>
<organism evidence="2 3">
    <name type="scientific">Labilithrix luteola</name>
    <dbReference type="NCBI Taxonomy" id="1391654"/>
    <lineage>
        <taxon>Bacteria</taxon>
        <taxon>Pseudomonadati</taxon>
        <taxon>Myxococcota</taxon>
        <taxon>Polyangia</taxon>
        <taxon>Polyangiales</taxon>
        <taxon>Labilitrichaceae</taxon>
        <taxon>Labilithrix</taxon>
    </lineage>
</organism>
<sequence>MKVAGRRLAIALVHYPVLHKDGHVVTSALTNIDVHDLSRSARTYGCSDFFIVHPVEVQRELATRIVTHWTEGSSAQRIPDRKEALSVVRAVPTLESAVEALAGEGGERVTVWVTAAREIGTSITFETARKALAGEGGPILLVFGTGWGLAPSVTSNADAVIEPIAGVGDWNHLSVRAACAIALDRLRRP</sequence>
<dbReference type="RefSeq" id="WP_146653070.1">
    <property type="nucleotide sequence ID" value="NZ_CP012333.1"/>
</dbReference>
<name>A0A0K1Q8U7_9BACT</name>